<dbReference type="STRING" id="1216970.GCA_001570985_01153"/>
<keyword evidence="2" id="KW-1185">Reference proteome</keyword>
<dbReference type="InterPro" id="IPR036249">
    <property type="entry name" value="Thioredoxin-like_sf"/>
</dbReference>
<dbReference type="Proteomes" id="UP000290408">
    <property type="component" value="Chromosome"/>
</dbReference>
<gene>
    <name evidence="1" type="ORF">EXU32_00080</name>
</gene>
<dbReference type="InterPro" id="IPR009737">
    <property type="entry name" value="Aim32/Apd1-like"/>
</dbReference>
<dbReference type="KEGG" id="jli:EXU32_00080"/>
<evidence type="ECO:0000313" key="2">
    <source>
        <dbReference type="Proteomes" id="UP000290408"/>
    </source>
</evidence>
<organism evidence="1 2">
    <name type="scientific">Janibacter limosus</name>
    <dbReference type="NCBI Taxonomy" id="53458"/>
    <lineage>
        <taxon>Bacteria</taxon>
        <taxon>Bacillati</taxon>
        <taxon>Actinomycetota</taxon>
        <taxon>Actinomycetes</taxon>
        <taxon>Micrococcales</taxon>
        <taxon>Intrasporangiaceae</taxon>
        <taxon>Janibacter</taxon>
    </lineage>
</organism>
<evidence type="ECO:0000313" key="1">
    <source>
        <dbReference type="EMBL" id="QBF44809.1"/>
    </source>
</evidence>
<name>A0A4P6MPI2_9MICO</name>
<dbReference type="Pfam" id="PF06999">
    <property type="entry name" value="Suc_Fer-like"/>
    <property type="match status" value="1"/>
</dbReference>
<proteinExistence type="predicted"/>
<dbReference type="CDD" id="cd03062">
    <property type="entry name" value="TRX_Fd_Sucrase"/>
    <property type="match status" value="1"/>
</dbReference>
<sequence length="310" mass="33277">MRSPRPRRVAGVSASLSTQRFRCSLAALERGDVPVGTAVPARYWLLVAHPGPWPAKPIEADFLTDVAPDLSAALGRFGARLQLIRRHGRQEGDLVEADTADGASPVFLVDVRRGLVGRATWQQPEDLVALAARFDDLPDPSTEPLLLVCTHGRKDVCCAIDGRVVAAVLDDALPGAVWETTHLGGDRFAGNVALLPEGSQYGRLDGDVAPQVVLDHLDGRVDLDRWRGRCSWHPAAQVAVHDLLGSDADVHLPDVSPPVVEATGDDSWRVRIEAAGRTSDRLVTRTMSTPHQLTCSGGSKVQALYSVLPG</sequence>
<dbReference type="SUPFAM" id="SSF52833">
    <property type="entry name" value="Thioredoxin-like"/>
    <property type="match status" value="1"/>
</dbReference>
<dbReference type="AlphaFoldDB" id="A0A4P6MPI2"/>
<reference evidence="1 2" key="1">
    <citation type="submission" date="2019-02" db="EMBL/GenBank/DDBJ databases">
        <title>Genomic data mining of an Antarctic deep-sea actinobacterium, Janibacterlimosus P3-3-X1.</title>
        <authorList>
            <person name="Liao L."/>
            <person name="Chen B."/>
        </authorList>
    </citation>
    <scope>NUCLEOTIDE SEQUENCE [LARGE SCALE GENOMIC DNA]</scope>
    <source>
        <strain evidence="1 2">P3-3-X1</strain>
    </source>
</reference>
<accession>A0A4P6MPI2</accession>
<dbReference type="OrthoDB" id="3399139at2"/>
<dbReference type="EMBL" id="CP036164">
    <property type="protein sequence ID" value="QBF44809.1"/>
    <property type="molecule type" value="Genomic_DNA"/>
</dbReference>
<protein>
    <submittedName>
        <fullName evidence="1">Sucrase ferredoxin</fullName>
    </submittedName>
</protein>